<keyword evidence="2" id="KW-1185">Reference proteome</keyword>
<evidence type="ECO:0000313" key="2">
    <source>
        <dbReference type="Proteomes" id="UP000821845"/>
    </source>
</evidence>
<accession>A0ACB7SSA8</accession>
<gene>
    <name evidence="1" type="ORF">HPB50_004686</name>
</gene>
<proteinExistence type="predicted"/>
<evidence type="ECO:0000313" key="1">
    <source>
        <dbReference type="EMBL" id="KAH6937846.1"/>
    </source>
</evidence>
<reference evidence="1" key="1">
    <citation type="submission" date="2020-05" db="EMBL/GenBank/DDBJ databases">
        <title>Large-scale comparative analyses of tick genomes elucidate their genetic diversity and vector capacities.</title>
        <authorList>
            <person name="Jia N."/>
            <person name="Wang J."/>
            <person name="Shi W."/>
            <person name="Du L."/>
            <person name="Sun Y."/>
            <person name="Zhan W."/>
            <person name="Jiang J."/>
            <person name="Wang Q."/>
            <person name="Zhang B."/>
            <person name="Ji P."/>
            <person name="Sakyi L.B."/>
            <person name="Cui X."/>
            <person name="Yuan T."/>
            <person name="Jiang B."/>
            <person name="Yang W."/>
            <person name="Lam T.T.-Y."/>
            <person name="Chang Q."/>
            <person name="Ding S."/>
            <person name="Wang X."/>
            <person name="Zhu J."/>
            <person name="Ruan X."/>
            <person name="Zhao L."/>
            <person name="Wei J."/>
            <person name="Que T."/>
            <person name="Du C."/>
            <person name="Cheng J."/>
            <person name="Dai P."/>
            <person name="Han X."/>
            <person name="Huang E."/>
            <person name="Gao Y."/>
            <person name="Liu J."/>
            <person name="Shao H."/>
            <person name="Ye R."/>
            <person name="Li L."/>
            <person name="Wei W."/>
            <person name="Wang X."/>
            <person name="Wang C."/>
            <person name="Yang T."/>
            <person name="Huo Q."/>
            <person name="Li W."/>
            <person name="Guo W."/>
            <person name="Chen H."/>
            <person name="Zhou L."/>
            <person name="Ni X."/>
            <person name="Tian J."/>
            <person name="Zhou Y."/>
            <person name="Sheng Y."/>
            <person name="Liu T."/>
            <person name="Pan Y."/>
            <person name="Xia L."/>
            <person name="Li J."/>
            <person name="Zhao F."/>
            <person name="Cao W."/>
        </authorList>
    </citation>
    <scope>NUCLEOTIDE SEQUENCE</scope>
    <source>
        <strain evidence="1">Hyas-2018</strain>
    </source>
</reference>
<organism evidence="1 2">
    <name type="scientific">Hyalomma asiaticum</name>
    <name type="common">Tick</name>
    <dbReference type="NCBI Taxonomy" id="266040"/>
    <lineage>
        <taxon>Eukaryota</taxon>
        <taxon>Metazoa</taxon>
        <taxon>Ecdysozoa</taxon>
        <taxon>Arthropoda</taxon>
        <taxon>Chelicerata</taxon>
        <taxon>Arachnida</taxon>
        <taxon>Acari</taxon>
        <taxon>Parasitiformes</taxon>
        <taxon>Ixodida</taxon>
        <taxon>Ixodoidea</taxon>
        <taxon>Ixodidae</taxon>
        <taxon>Hyalomminae</taxon>
        <taxon>Hyalomma</taxon>
    </lineage>
</organism>
<dbReference type="Proteomes" id="UP000821845">
    <property type="component" value="Chromosome 2"/>
</dbReference>
<dbReference type="EMBL" id="CM023482">
    <property type="protein sequence ID" value="KAH6937846.1"/>
    <property type="molecule type" value="Genomic_DNA"/>
</dbReference>
<sequence>MRPSIPRLCSRTLAVPRRGAARVADPATLTPFPSGGGSRLAQPATLMQDGQVRAWHLAGESPRATLAVRALRSAGGSRPASARLSLAGVDCWALGGWLGNVVSLFVTASIAVPWDQRCTAYT</sequence>
<comment type="caution">
    <text evidence="1">The sequence shown here is derived from an EMBL/GenBank/DDBJ whole genome shotgun (WGS) entry which is preliminary data.</text>
</comment>
<name>A0ACB7SSA8_HYAAI</name>
<protein>
    <submittedName>
        <fullName evidence="1">Uncharacterized protein</fullName>
    </submittedName>
</protein>